<dbReference type="Pfam" id="PF01370">
    <property type="entry name" value="Epimerase"/>
    <property type="match status" value="1"/>
</dbReference>
<proteinExistence type="inferred from homology"/>
<reference evidence="7 8" key="1">
    <citation type="submission" date="2020-08" db="EMBL/GenBank/DDBJ databases">
        <title>Sequencing the genomes of 1000 actinobacteria strains.</title>
        <authorList>
            <person name="Klenk H.-P."/>
        </authorList>
    </citation>
    <scope>NUCLEOTIDE SEQUENCE [LARGE SCALE GENOMIC DNA]</scope>
    <source>
        <strain evidence="7 8">DSM 45362</strain>
    </source>
</reference>
<dbReference type="RefSeq" id="WP_184836226.1">
    <property type="nucleotide sequence ID" value="NZ_JACHMN010000002.1"/>
</dbReference>
<dbReference type="PANTHER" id="PTHR43725">
    <property type="entry name" value="UDP-GLUCOSE 4-EPIMERASE"/>
    <property type="match status" value="1"/>
</dbReference>
<dbReference type="InterPro" id="IPR001509">
    <property type="entry name" value="Epimerase_deHydtase"/>
</dbReference>
<evidence type="ECO:0000313" key="8">
    <source>
        <dbReference type="Proteomes" id="UP000587527"/>
    </source>
</evidence>
<accession>A0A841BRJ9</accession>
<dbReference type="InterPro" id="IPR036291">
    <property type="entry name" value="NAD(P)-bd_dom_sf"/>
</dbReference>
<evidence type="ECO:0000256" key="4">
    <source>
        <dbReference type="ARBA" id="ARBA00031367"/>
    </source>
</evidence>
<evidence type="ECO:0000256" key="5">
    <source>
        <dbReference type="ARBA" id="ARBA00033067"/>
    </source>
</evidence>
<evidence type="ECO:0000313" key="7">
    <source>
        <dbReference type="EMBL" id="MBB5869543.1"/>
    </source>
</evidence>
<evidence type="ECO:0000259" key="6">
    <source>
        <dbReference type="Pfam" id="PF01370"/>
    </source>
</evidence>
<organism evidence="7 8">
    <name type="scientific">Allocatelliglobosispora scoriae</name>
    <dbReference type="NCBI Taxonomy" id="643052"/>
    <lineage>
        <taxon>Bacteria</taxon>
        <taxon>Bacillati</taxon>
        <taxon>Actinomycetota</taxon>
        <taxon>Actinomycetes</taxon>
        <taxon>Micromonosporales</taxon>
        <taxon>Micromonosporaceae</taxon>
        <taxon>Allocatelliglobosispora</taxon>
    </lineage>
</organism>
<evidence type="ECO:0000256" key="2">
    <source>
        <dbReference type="ARBA" id="ARBA00007637"/>
    </source>
</evidence>
<keyword evidence="8" id="KW-1185">Reference proteome</keyword>
<dbReference type="AlphaFoldDB" id="A0A841BRJ9"/>
<gene>
    <name evidence="7" type="ORF">F4553_002922</name>
</gene>
<name>A0A841BRJ9_9ACTN</name>
<evidence type="ECO:0000256" key="3">
    <source>
        <dbReference type="ARBA" id="ARBA00018569"/>
    </source>
</evidence>
<dbReference type="Gene3D" id="3.40.50.720">
    <property type="entry name" value="NAD(P)-binding Rossmann-like Domain"/>
    <property type="match status" value="1"/>
</dbReference>
<evidence type="ECO:0000256" key="1">
    <source>
        <dbReference type="ARBA" id="ARBA00004947"/>
    </source>
</evidence>
<comment type="similarity">
    <text evidence="2">Belongs to the NAD(P)-dependent epimerase/dehydratase family.</text>
</comment>
<dbReference type="Proteomes" id="UP000587527">
    <property type="component" value="Unassembled WGS sequence"/>
</dbReference>
<dbReference type="EMBL" id="JACHMN010000002">
    <property type="protein sequence ID" value="MBB5869543.1"/>
    <property type="molecule type" value="Genomic_DNA"/>
</dbReference>
<dbReference type="GO" id="GO:0016853">
    <property type="term" value="F:isomerase activity"/>
    <property type="evidence" value="ECO:0007669"/>
    <property type="project" value="UniProtKB-KW"/>
</dbReference>
<comment type="caution">
    <text evidence="7">The sequence shown here is derived from an EMBL/GenBank/DDBJ whole genome shotgun (WGS) entry which is preliminary data.</text>
</comment>
<dbReference type="GO" id="GO:0033499">
    <property type="term" value="P:galactose catabolic process via UDP-galactose, Leloir pathway"/>
    <property type="evidence" value="ECO:0007669"/>
    <property type="project" value="TreeGrafter"/>
</dbReference>
<dbReference type="SUPFAM" id="SSF51735">
    <property type="entry name" value="NAD(P)-binding Rossmann-fold domains"/>
    <property type="match status" value="1"/>
</dbReference>
<sequence length="303" mass="31380">MRVLITGGRGFLGRAVTADLIARGHGVTVLSHTAGGDGTVLGDLRDRERLTEVIAQVKPEIVCHLAALTNPRDSFANPLTYFDVNVGGTLNLLHALAAAGEPARIVFTSTSAVYGSARPGHLSEDMVPSPESPYAVSKVTAEQLLASYVGTGAIGATSLRCFNIAGAVSGFGDPDPTRIISAALRAAAGVIPHVSVNGDGSAVREFTHVLDVAAAVGLAAESSSIGDSRVLNVGTGNGITMMEVIRAAEKVTGREIAVVHRPPAREPHTLIADGRRVREVLGWEAQRSSIEEIVADSWAALGA</sequence>
<feature type="domain" description="NAD-dependent epimerase/dehydratase" evidence="6">
    <location>
        <begin position="3"/>
        <end position="234"/>
    </location>
</feature>
<dbReference type="PANTHER" id="PTHR43725:SF53">
    <property type="entry name" value="UDP-ARABINOSE 4-EPIMERASE 1"/>
    <property type="match status" value="1"/>
</dbReference>
<protein>
    <recommendedName>
        <fullName evidence="3">UDP-glucose 4-epimerase</fullName>
    </recommendedName>
    <alternativeName>
        <fullName evidence="5">Galactowaldenase</fullName>
    </alternativeName>
    <alternativeName>
        <fullName evidence="4">UDP-galactose 4-epimerase</fullName>
    </alternativeName>
</protein>
<comment type="pathway">
    <text evidence="1">Carbohydrate metabolism; galactose metabolism.</text>
</comment>
<keyword evidence="7" id="KW-0413">Isomerase</keyword>
<dbReference type="Gene3D" id="3.90.25.10">
    <property type="entry name" value="UDP-galactose 4-epimerase, domain 1"/>
    <property type="match status" value="1"/>
</dbReference>